<dbReference type="CDD" id="cd04903">
    <property type="entry name" value="ACT_LSD"/>
    <property type="match status" value="1"/>
</dbReference>
<dbReference type="PIRSF" id="PIRSF036692">
    <property type="entry name" value="SDH_B"/>
    <property type="match status" value="1"/>
</dbReference>
<evidence type="ECO:0000256" key="6">
    <source>
        <dbReference type="ARBA" id="ARBA00022723"/>
    </source>
</evidence>
<evidence type="ECO:0000256" key="10">
    <source>
        <dbReference type="ARBA" id="ARBA00049406"/>
    </source>
</evidence>
<dbReference type="EMBL" id="FNDZ01000001">
    <property type="protein sequence ID" value="SDI02367.1"/>
    <property type="molecule type" value="Genomic_DNA"/>
</dbReference>
<evidence type="ECO:0000259" key="13">
    <source>
        <dbReference type="PROSITE" id="PS51671"/>
    </source>
</evidence>
<dbReference type="InterPro" id="IPR004643">
    <property type="entry name" value="Fe-S_L-Ser_bsu"/>
</dbReference>
<dbReference type="PROSITE" id="PS51671">
    <property type="entry name" value="ACT"/>
    <property type="match status" value="1"/>
</dbReference>
<organism evidence="14 15">
    <name type="scientific">Proteiniclasticum ruminis</name>
    <dbReference type="NCBI Taxonomy" id="398199"/>
    <lineage>
        <taxon>Bacteria</taxon>
        <taxon>Bacillati</taxon>
        <taxon>Bacillota</taxon>
        <taxon>Clostridia</taxon>
        <taxon>Eubacteriales</taxon>
        <taxon>Clostridiaceae</taxon>
        <taxon>Proteiniclasticum</taxon>
    </lineage>
</organism>
<keyword evidence="9 11" id="KW-0456">Lyase</keyword>
<keyword evidence="7 11" id="KW-0408">Iron</keyword>
<dbReference type="GO" id="GO:0051539">
    <property type="term" value="F:4 iron, 4 sulfur cluster binding"/>
    <property type="evidence" value="ECO:0007669"/>
    <property type="project" value="UniProtKB-UniRule"/>
</dbReference>
<dbReference type="FunFam" id="3.30.70.260:FF:000008">
    <property type="entry name" value="D-3-phosphoglycerate dehydrogenase, chloroplastic"/>
    <property type="match status" value="1"/>
</dbReference>
<comment type="similarity">
    <text evidence="3 11 12">Belongs to the iron-sulfur dependent L-serine dehydratase family.</text>
</comment>
<evidence type="ECO:0000256" key="11">
    <source>
        <dbReference type="PIRNR" id="PIRNR036692"/>
    </source>
</evidence>
<dbReference type="InterPro" id="IPR005131">
    <property type="entry name" value="Ser_deHydtase_bsu"/>
</dbReference>
<keyword evidence="4 11" id="KW-0312">Gluconeogenesis</keyword>
<dbReference type="PANTHER" id="PTHR30182:SF12">
    <property type="entry name" value="L-SERINE DEHYDRATASE, BETA CHAIN-RELATED"/>
    <property type="match status" value="1"/>
</dbReference>
<gene>
    <name evidence="14" type="ORF">SAMN05421804_101493</name>
</gene>
<evidence type="ECO:0000256" key="5">
    <source>
        <dbReference type="ARBA" id="ARBA00022485"/>
    </source>
</evidence>
<dbReference type="GO" id="GO:0006094">
    <property type="term" value="P:gluconeogenesis"/>
    <property type="evidence" value="ECO:0007669"/>
    <property type="project" value="UniProtKB-UniRule"/>
</dbReference>
<feature type="domain" description="ACT" evidence="13">
    <location>
        <begin position="156"/>
        <end position="228"/>
    </location>
</feature>
<dbReference type="Proteomes" id="UP000183255">
    <property type="component" value="Unassembled WGS sequence"/>
</dbReference>
<evidence type="ECO:0000256" key="4">
    <source>
        <dbReference type="ARBA" id="ARBA00022432"/>
    </source>
</evidence>
<dbReference type="AlphaFoldDB" id="A0A1G8H6T4"/>
<dbReference type="UniPathway" id="UPA00138"/>
<evidence type="ECO:0000256" key="12">
    <source>
        <dbReference type="RuleBase" id="RU366059"/>
    </source>
</evidence>
<dbReference type="SUPFAM" id="SSF55021">
    <property type="entry name" value="ACT-like"/>
    <property type="match status" value="1"/>
</dbReference>
<dbReference type="InterPro" id="IPR002912">
    <property type="entry name" value="ACT_dom"/>
</dbReference>
<accession>A0A1G8H6T4</accession>
<evidence type="ECO:0000313" key="14">
    <source>
        <dbReference type="EMBL" id="SDI02367.1"/>
    </source>
</evidence>
<dbReference type="PANTHER" id="PTHR30182">
    <property type="entry name" value="L-SERINE DEHYDRATASE"/>
    <property type="match status" value="1"/>
</dbReference>
<dbReference type="InterPro" id="IPR045865">
    <property type="entry name" value="ACT-like_dom_sf"/>
</dbReference>
<dbReference type="NCBIfam" id="TIGR00719">
    <property type="entry name" value="sda_beta"/>
    <property type="match status" value="1"/>
</dbReference>
<keyword evidence="8 11" id="KW-0411">Iron-sulfur</keyword>
<dbReference type="Pfam" id="PF01842">
    <property type="entry name" value="ACT"/>
    <property type="match status" value="1"/>
</dbReference>
<dbReference type="InterPro" id="IPR029009">
    <property type="entry name" value="ASB_dom_sf"/>
</dbReference>
<evidence type="ECO:0000256" key="2">
    <source>
        <dbReference type="ARBA" id="ARBA00004742"/>
    </source>
</evidence>
<comment type="cofactor">
    <cofactor evidence="1 12">
        <name>[4Fe-4S] cluster</name>
        <dbReference type="ChEBI" id="CHEBI:49883"/>
    </cofactor>
</comment>
<dbReference type="Pfam" id="PF03315">
    <property type="entry name" value="SDH_beta"/>
    <property type="match status" value="1"/>
</dbReference>
<sequence>MADSEDMKKKYGVFDIIGPIMIGPSSSHTAGAAKLAKIARGIAGEEPVEVHFYLHGSFSKTYKGHGTDRALVAGVLGMDPADDNLRDSLKMAKAKGMEISFNEKDLGDVHPNSVRVDMVLKNGKTVSVTGSSIGGGAVEITNIDGEEIQFSGNYPTLLITQKDVPGVVANVSKLLYDCGVNIAYMSLFRDQKGREAMMIFELDQNVDPSVLEKLTEVESVEHVRFVPLTSNVINYPVV</sequence>
<evidence type="ECO:0000256" key="1">
    <source>
        <dbReference type="ARBA" id="ARBA00001966"/>
    </source>
</evidence>
<evidence type="ECO:0000256" key="3">
    <source>
        <dbReference type="ARBA" id="ARBA00008636"/>
    </source>
</evidence>
<comment type="catalytic activity">
    <reaction evidence="10 11 12">
        <text>L-serine = pyruvate + NH4(+)</text>
        <dbReference type="Rhea" id="RHEA:19169"/>
        <dbReference type="ChEBI" id="CHEBI:15361"/>
        <dbReference type="ChEBI" id="CHEBI:28938"/>
        <dbReference type="ChEBI" id="CHEBI:33384"/>
        <dbReference type="EC" id="4.3.1.17"/>
    </reaction>
</comment>
<evidence type="ECO:0000256" key="9">
    <source>
        <dbReference type="ARBA" id="ARBA00023239"/>
    </source>
</evidence>
<comment type="pathway">
    <text evidence="2 11">Carbohydrate biosynthesis; gluconeogenesis.</text>
</comment>
<dbReference type="SUPFAM" id="SSF143548">
    <property type="entry name" value="Serine metabolism enzymes domain"/>
    <property type="match status" value="1"/>
</dbReference>
<dbReference type="InterPro" id="IPR051318">
    <property type="entry name" value="Fe-S_L-Ser"/>
</dbReference>
<name>A0A1G8H6T4_9CLOT</name>
<evidence type="ECO:0000256" key="7">
    <source>
        <dbReference type="ARBA" id="ARBA00023004"/>
    </source>
</evidence>
<dbReference type="Gene3D" id="3.30.1330.90">
    <property type="entry name" value="D-3-phosphoglycerate dehydrogenase, domain 3"/>
    <property type="match status" value="1"/>
</dbReference>
<keyword evidence="5 11" id="KW-0004">4Fe-4S</keyword>
<proteinExistence type="inferred from homology"/>
<reference evidence="14 15" key="1">
    <citation type="submission" date="2016-10" db="EMBL/GenBank/DDBJ databases">
        <authorList>
            <person name="de Groot N.N."/>
        </authorList>
    </citation>
    <scope>NUCLEOTIDE SEQUENCE [LARGE SCALE GENOMIC DNA]</scope>
    <source>
        <strain evidence="14 15">CGMCC 1.5058</strain>
    </source>
</reference>
<dbReference type="RefSeq" id="WP_242848000.1">
    <property type="nucleotide sequence ID" value="NZ_DAMANS010000028.1"/>
</dbReference>
<dbReference type="GO" id="GO:0003941">
    <property type="term" value="F:L-serine ammonia-lyase activity"/>
    <property type="evidence" value="ECO:0007669"/>
    <property type="project" value="UniProtKB-UniRule"/>
</dbReference>
<dbReference type="Gene3D" id="3.30.70.260">
    <property type="match status" value="1"/>
</dbReference>
<evidence type="ECO:0000256" key="8">
    <source>
        <dbReference type="ARBA" id="ARBA00023014"/>
    </source>
</evidence>
<dbReference type="GO" id="GO:0046872">
    <property type="term" value="F:metal ion binding"/>
    <property type="evidence" value="ECO:0007669"/>
    <property type="project" value="UniProtKB-UniRule"/>
</dbReference>
<protein>
    <recommendedName>
        <fullName evidence="11">L-serine deaminase</fullName>
    </recommendedName>
</protein>
<evidence type="ECO:0000313" key="15">
    <source>
        <dbReference type="Proteomes" id="UP000183255"/>
    </source>
</evidence>
<keyword evidence="6 11" id="KW-0479">Metal-binding</keyword>